<proteinExistence type="predicted"/>
<accession>A0ABY8JP10</accession>
<organism evidence="1 2">
    <name type="scientific">Bradyrhizobium brasilense</name>
    <dbReference type="NCBI Taxonomy" id="1419277"/>
    <lineage>
        <taxon>Bacteria</taxon>
        <taxon>Pseudomonadati</taxon>
        <taxon>Pseudomonadota</taxon>
        <taxon>Alphaproteobacteria</taxon>
        <taxon>Hyphomicrobiales</taxon>
        <taxon>Nitrobacteraceae</taxon>
        <taxon>Bradyrhizobium</taxon>
    </lineage>
</organism>
<gene>
    <name evidence="1" type="ORF">QA636_15715</name>
</gene>
<name>A0ABY8JP10_9BRAD</name>
<evidence type="ECO:0000313" key="2">
    <source>
        <dbReference type="Proteomes" id="UP001221546"/>
    </source>
</evidence>
<dbReference type="EMBL" id="CP121646">
    <property type="protein sequence ID" value="WFU66848.1"/>
    <property type="molecule type" value="Genomic_DNA"/>
</dbReference>
<dbReference type="Gene3D" id="3.90.226.10">
    <property type="entry name" value="2-enoyl-CoA Hydratase, Chain A, domain 1"/>
    <property type="match status" value="1"/>
</dbReference>
<sequence length="89" mass="9466">MAAALKAERCEIIKEVDEHLLGRSAYRTGCKAIAASGTKRLPEIIGEAEAVEMMTVTGPRAHEIGTVHEVVVDPLARAEEIGAELSLLA</sequence>
<keyword evidence="2" id="KW-1185">Reference proteome</keyword>
<reference evidence="1 2" key="1">
    <citation type="submission" date="2023-04" db="EMBL/GenBank/DDBJ databases">
        <title>Australian commercial rhizobial inoculants.</title>
        <authorList>
            <person name="Kohlmeier M.G."/>
            <person name="O'Hara G.W."/>
            <person name="Colombi E."/>
            <person name="Ramsay J.P."/>
            <person name="Terpolilli J."/>
        </authorList>
    </citation>
    <scope>NUCLEOTIDE SEQUENCE [LARGE SCALE GENOMIC DNA]</scope>
    <source>
        <strain evidence="1 2">CB627</strain>
    </source>
</reference>
<protein>
    <submittedName>
        <fullName evidence="1">Uncharacterized protein</fullName>
    </submittedName>
</protein>
<evidence type="ECO:0000313" key="1">
    <source>
        <dbReference type="EMBL" id="WFU66848.1"/>
    </source>
</evidence>
<dbReference type="Proteomes" id="UP001221546">
    <property type="component" value="Chromosome"/>
</dbReference>